<organism evidence="13 14">
    <name type="scientific">Ureaplasma diversum</name>
    <dbReference type="NCBI Taxonomy" id="42094"/>
    <lineage>
        <taxon>Bacteria</taxon>
        <taxon>Bacillati</taxon>
        <taxon>Mycoplasmatota</taxon>
        <taxon>Mycoplasmoidales</taxon>
        <taxon>Mycoplasmoidaceae</taxon>
        <taxon>Ureaplasma</taxon>
    </lineage>
</organism>
<dbReference type="PRINTS" id="PR00326">
    <property type="entry name" value="GTP1OBG"/>
</dbReference>
<dbReference type="PANTHER" id="PTHR43834:SF6">
    <property type="entry name" value="GTPASE DER"/>
    <property type="match status" value="1"/>
</dbReference>
<dbReference type="STRING" id="42094.JM47_01795"/>
<dbReference type="PATRIC" id="fig|42094.4.peg.348"/>
<evidence type="ECO:0000256" key="2">
    <source>
        <dbReference type="ARBA" id="ARBA00020953"/>
    </source>
</evidence>
<evidence type="ECO:0000259" key="12">
    <source>
        <dbReference type="PROSITE" id="PS51712"/>
    </source>
</evidence>
<dbReference type="Pfam" id="PF14714">
    <property type="entry name" value="KH_dom-like"/>
    <property type="match status" value="1"/>
</dbReference>
<evidence type="ECO:0000256" key="1">
    <source>
        <dbReference type="ARBA" id="ARBA00008279"/>
    </source>
</evidence>
<dbReference type="Pfam" id="PF01926">
    <property type="entry name" value="MMR_HSR1"/>
    <property type="match status" value="2"/>
</dbReference>
<dbReference type="PIRSF" id="PIRSF006485">
    <property type="entry name" value="GTP-binding_EngA"/>
    <property type="match status" value="1"/>
</dbReference>
<dbReference type="NCBIfam" id="TIGR03594">
    <property type="entry name" value="GTPase_EngA"/>
    <property type="match status" value="1"/>
</dbReference>
<evidence type="ECO:0000256" key="9">
    <source>
        <dbReference type="HAMAP-Rule" id="MF_00195"/>
    </source>
</evidence>
<comment type="subunit">
    <text evidence="9">Associates with the 50S ribosomal subunit.</text>
</comment>
<dbReference type="Gene3D" id="3.40.50.300">
    <property type="entry name" value="P-loop containing nucleotide triphosphate hydrolases"/>
    <property type="match status" value="2"/>
</dbReference>
<keyword evidence="6 9" id="KW-0342">GTP-binding</keyword>
<dbReference type="CDD" id="cd01894">
    <property type="entry name" value="EngA1"/>
    <property type="match status" value="1"/>
</dbReference>
<evidence type="ECO:0000256" key="5">
    <source>
        <dbReference type="ARBA" id="ARBA00022741"/>
    </source>
</evidence>
<dbReference type="EMBL" id="CP009770">
    <property type="protein sequence ID" value="AJQ45326.1"/>
    <property type="molecule type" value="Genomic_DNA"/>
</dbReference>
<dbReference type="GO" id="GO:0042254">
    <property type="term" value="P:ribosome biogenesis"/>
    <property type="evidence" value="ECO:0007669"/>
    <property type="project" value="UniProtKB-KW"/>
</dbReference>
<dbReference type="NCBIfam" id="TIGR00231">
    <property type="entry name" value="small_GTP"/>
    <property type="match status" value="2"/>
</dbReference>
<dbReference type="InterPro" id="IPR027417">
    <property type="entry name" value="P-loop_NTPase"/>
</dbReference>
<dbReference type="InterPro" id="IPR015946">
    <property type="entry name" value="KH_dom-like_a/b"/>
</dbReference>
<evidence type="ECO:0000256" key="6">
    <source>
        <dbReference type="ARBA" id="ARBA00023134"/>
    </source>
</evidence>
<dbReference type="InterPro" id="IPR006073">
    <property type="entry name" value="GTP-bd"/>
</dbReference>
<comment type="similarity">
    <text evidence="1 9 10 11">Belongs to the TRAFAC class TrmE-Era-EngA-EngB-Septin-like GTPase superfamily. EngA (Der) GTPase family.</text>
</comment>
<feature type="domain" description="EngA-type G" evidence="12">
    <location>
        <begin position="2"/>
        <end position="167"/>
    </location>
</feature>
<dbReference type="InterPro" id="IPR032859">
    <property type="entry name" value="KH_dom-like"/>
</dbReference>
<dbReference type="KEGG" id="ude:JM47_01795"/>
<dbReference type="FunFam" id="3.40.50.300:FF:000040">
    <property type="entry name" value="GTPase Der"/>
    <property type="match status" value="1"/>
</dbReference>
<feature type="domain" description="EngA-type G" evidence="12">
    <location>
        <begin position="175"/>
        <end position="351"/>
    </location>
</feature>
<dbReference type="InterPro" id="IPR005225">
    <property type="entry name" value="Small_GTP-bd"/>
</dbReference>
<keyword evidence="4 11" id="KW-0677">Repeat</keyword>
<dbReference type="FunFam" id="3.40.50.300:FF:000057">
    <property type="entry name" value="GTPase Der"/>
    <property type="match status" value="1"/>
</dbReference>
<dbReference type="InterPro" id="IPR016484">
    <property type="entry name" value="GTPase_Der"/>
</dbReference>
<dbReference type="RefSeq" id="WP_038103331.1">
    <property type="nucleotide sequence ID" value="NZ_CP009770.1"/>
</dbReference>
<dbReference type="SUPFAM" id="SSF52540">
    <property type="entry name" value="P-loop containing nucleoside triphosphate hydrolases"/>
    <property type="match status" value="2"/>
</dbReference>
<accession>A0A0C5RBU1</accession>
<evidence type="ECO:0000313" key="13">
    <source>
        <dbReference type="EMBL" id="AJQ45326.1"/>
    </source>
</evidence>
<comment type="function">
    <text evidence="8 9 11">GTPase that plays an essential role in the late steps of ribosome biogenesis.</text>
</comment>
<evidence type="ECO:0000256" key="8">
    <source>
        <dbReference type="ARBA" id="ARBA00053470"/>
    </source>
</evidence>
<protein>
    <recommendedName>
        <fullName evidence="2 9">GTPase Der</fullName>
    </recommendedName>
    <alternativeName>
        <fullName evidence="7 9">GTP-binding protein EngA</fullName>
    </alternativeName>
</protein>
<evidence type="ECO:0000256" key="10">
    <source>
        <dbReference type="PROSITE-ProRule" id="PRU01049"/>
    </source>
</evidence>
<name>A0A0C5RBU1_9BACT</name>
<feature type="binding site" evidence="9">
    <location>
        <begin position="181"/>
        <end position="188"/>
    </location>
    <ligand>
        <name>GTP</name>
        <dbReference type="ChEBI" id="CHEBI:37565"/>
        <label>2</label>
    </ligand>
</feature>
<evidence type="ECO:0000256" key="7">
    <source>
        <dbReference type="ARBA" id="ARBA00032345"/>
    </source>
</evidence>
<dbReference type="AlphaFoldDB" id="A0A0C5RBU1"/>
<dbReference type="InterPro" id="IPR031166">
    <property type="entry name" value="G_ENGA"/>
</dbReference>
<dbReference type="GO" id="GO:0043022">
    <property type="term" value="F:ribosome binding"/>
    <property type="evidence" value="ECO:0007669"/>
    <property type="project" value="TreeGrafter"/>
</dbReference>
<dbReference type="HOGENOM" id="CLU_016077_6_2_14"/>
<reference evidence="13 14" key="1">
    <citation type="journal article" date="2015" name="Genome Announc.">
        <title>Genome Sequence of Ureaplasma diversum Strain ATCC 49782.</title>
        <authorList>
            <person name="Marques L.M."/>
            <person name="Guimaraes A.M."/>
            <person name="Martins H.B."/>
            <person name="Rezende I.S."/>
            <person name="Barbosa M.S."/>
            <person name="Campos G.B."/>
            <person name="do Nascimento N.C."/>
            <person name="Dos Santos A.P."/>
            <person name="Amorim A.T."/>
            <person name="Santos V.M."/>
            <person name="Messick J.B."/>
            <person name="Timenetsky J."/>
        </authorList>
    </citation>
    <scope>NUCLEOTIDE SEQUENCE [LARGE SCALE GENOMIC DNA]</scope>
    <source>
        <strain evidence="13 14">ATCC 49782</strain>
    </source>
</reference>
<dbReference type="PANTHER" id="PTHR43834">
    <property type="entry name" value="GTPASE DER"/>
    <property type="match status" value="1"/>
</dbReference>
<keyword evidence="5 9" id="KW-0547">Nucleotide-binding</keyword>
<gene>
    <name evidence="13" type="primary">engA</name>
    <name evidence="9" type="synonym">der</name>
    <name evidence="13" type="ORF">JM47_01795</name>
</gene>
<dbReference type="CDD" id="cd01895">
    <property type="entry name" value="EngA2"/>
    <property type="match status" value="1"/>
</dbReference>
<dbReference type="HAMAP" id="MF_00195">
    <property type="entry name" value="GTPase_Der"/>
    <property type="match status" value="1"/>
</dbReference>
<sequence length="445" mass="50127">MRTIAIVGKPNVGKSSLFNRILGKRQSIVDDQPGVTRDRIYGYGSWLTRQFLLIDTGGVSSTKNTYQDNINEQVLFALHEANTIIFLLSAKDGIDNDDKMIAKLLKEQAKNKQVILVINKVESEKFVYNESELYALGFGKAFSISAEHGIGMGDLLDHLIAGLAPVDPNDQKDRFKFCIIGRPNVGKSSLTNTILNDNRMIVNANAGSTRDSIDNDFKYNNELFTIIDTAGIRRKGKVVEAVEKYAVLRTQKAIERAQLILFVIDASEPFKEQDEVVGGLAHKANIPTIIVVNKWDAVANKTTHSMSAFSKQIRSQFKYLAWAPIVFVSALDNKRIHTIFETIEKVRLQATKKVSTSMLNEVVIKANTFVDPPPFKGGRISISYCTQVPSQIPTFVLKCNNPKYLHFSYARYIENEIRKAFGFDSVPITLYWQDKNKKERISYEK</sequence>
<keyword evidence="3 9" id="KW-0690">Ribosome biogenesis</keyword>
<feature type="binding site" evidence="9">
    <location>
        <begin position="8"/>
        <end position="15"/>
    </location>
    <ligand>
        <name>GTP</name>
        <dbReference type="ChEBI" id="CHEBI:37565"/>
        <label>1</label>
    </ligand>
</feature>
<feature type="binding site" evidence="9">
    <location>
        <begin position="293"/>
        <end position="296"/>
    </location>
    <ligand>
        <name>GTP</name>
        <dbReference type="ChEBI" id="CHEBI:37565"/>
        <label>2</label>
    </ligand>
</feature>
<evidence type="ECO:0000256" key="3">
    <source>
        <dbReference type="ARBA" id="ARBA00022517"/>
    </source>
</evidence>
<dbReference type="Gene3D" id="3.30.300.20">
    <property type="match status" value="1"/>
</dbReference>
<evidence type="ECO:0000313" key="14">
    <source>
        <dbReference type="Proteomes" id="UP000032261"/>
    </source>
</evidence>
<feature type="binding site" evidence="9">
    <location>
        <begin position="228"/>
        <end position="232"/>
    </location>
    <ligand>
        <name>GTP</name>
        <dbReference type="ChEBI" id="CHEBI:37565"/>
        <label>2</label>
    </ligand>
</feature>
<evidence type="ECO:0000256" key="4">
    <source>
        <dbReference type="ARBA" id="ARBA00022737"/>
    </source>
</evidence>
<dbReference type="FunFam" id="3.30.300.20:FF:000004">
    <property type="entry name" value="GTPase Der"/>
    <property type="match status" value="1"/>
</dbReference>
<evidence type="ECO:0000256" key="11">
    <source>
        <dbReference type="RuleBase" id="RU004481"/>
    </source>
</evidence>
<feature type="binding site" evidence="9">
    <location>
        <begin position="55"/>
        <end position="59"/>
    </location>
    <ligand>
        <name>GTP</name>
        <dbReference type="ChEBI" id="CHEBI:37565"/>
        <label>1</label>
    </ligand>
</feature>
<dbReference type="GO" id="GO:0005525">
    <property type="term" value="F:GTP binding"/>
    <property type="evidence" value="ECO:0007669"/>
    <property type="project" value="UniProtKB-UniRule"/>
</dbReference>
<dbReference type="PROSITE" id="PS51712">
    <property type="entry name" value="G_ENGA"/>
    <property type="match status" value="2"/>
</dbReference>
<feature type="binding site" evidence="9">
    <location>
        <begin position="119"/>
        <end position="122"/>
    </location>
    <ligand>
        <name>GTP</name>
        <dbReference type="ChEBI" id="CHEBI:37565"/>
        <label>1</label>
    </ligand>
</feature>
<dbReference type="Proteomes" id="UP000032261">
    <property type="component" value="Chromosome"/>
</dbReference>
<proteinExistence type="inferred from homology"/>